<accession>A0A1H6QHD5</accession>
<dbReference type="SUPFAM" id="SSF52833">
    <property type="entry name" value="Thioredoxin-like"/>
    <property type="match status" value="1"/>
</dbReference>
<evidence type="ECO:0008006" key="3">
    <source>
        <dbReference type="Google" id="ProtNLM"/>
    </source>
</evidence>
<name>A0A1H6QHD5_9BACT</name>
<evidence type="ECO:0000313" key="1">
    <source>
        <dbReference type="EMBL" id="SEI43139.1"/>
    </source>
</evidence>
<dbReference type="Proteomes" id="UP000199532">
    <property type="component" value="Unassembled WGS sequence"/>
</dbReference>
<organism evidence="1 2">
    <name type="scientific">Dyadobacter koreensis</name>
    <dbReference type="NCBI Taxonomy" id="408657"/>
    <lineage>
        <taxon>Bacteria</taxon>
        <taxon>Pseudomonadati</taxon>
        <taxon>Bacteroidota</taxon>
        <taxon>Cytophagia</taxon>
        <taxon>Cytophagales</taxon>
        <taxon>Spirosomataceae</taxon>
        <taxon>Dyadobacter</taxon>
    </lineage>
</organism>
<evidence type="ECO:0000313" key="2">
    <source>
        <dbReference type="Proteomes" id="UP000199532"/>
    </source>
</evidence>
<dbReference type="EMBL" id="FNXY01000001">
    <property type="protein sequence ID" value="SEI43139.1"/>
    <property type="molecule type" value="Genomic_DNA"/>
</dbReference>
<reference evidence="1 2" key="1">
    <citation type="submission" date="2016-10" db="EMBL/GenBank/DDBJ databases">
        <authorList>
            <person name="de Groot N.N."/>
        </authorList>
    </citation>
    <scope>NUCLEOTIDE SEQUENCE [LARGE SCALE GENOMIC DNA]</scope>
    <source>
        <strain evidence="1 2">DSM 19938</strain>
    </source>
</reference>
<protein>
    <recommendedName>
        <fullName evidence="3">Thioredoxin-like</fullName>
    </recommendedName>
</protein>
<gene>
    <name evidence="1" type="ORF">SAMN04487995_0667</name>
</gene>
<dbReference type="InterPro" id="IPR036249">
    <property type="entry name" value="Thioredoxin-like_sf"/>
</dbReference>
<proteinExistence type="predicted"/>
<dbReference type="Gene3D" id="3.40.30.10">
    <property type="entry name" value="Glutaredoxin"/>
    <property type="match status" value="1"/>
</dbReference>
<dbReference type="AlphaFoldDB" id="A0A1H6QHD5"/>
<dbReference type="STRING" id="408657.SAMN04487995_0667"/>
<sequence length="443" mass="50898">MLRSGFFPDFFRERPYLGAAFEKSERRKKLIFLHLEDDNCQQCNDVASQGFSATILKEKYEQNFVSMRANVKTENGKKLAKKFEIKGALISLYIDADGNILNRHDGSTSAGFVYAEQADIALGRKDEKKLSDFEKEYKAGQRSPQFLRDYISKRKEISLPVNELLEQYVGQLRVDSLTNFGIIRFIYANGPTLESRAYKVIQYGAPAGLIDSLYKSIPVEEAVAMNNAIISNTFRVAVEKKDKNLAYQLSSFIHRTYNKEFQKGFLASRRNMLRFLYAIKDTAQYKSEAMALLNFTHMSLTVDSLKKIDAQEMRNQPQIPPAPWRKEPVRIVRNAPSSQFYHMELNEHAWHFYEISNKASDLETALKWSNQSIELSNGLYRQHQQSQYLGNAAYMDTYAHILYKLGRRQEAVEWQTKAVEAQKVIGAAGSFETTLVKMKEGKL</sequence>
<keyword evidence="2" id="KW-1185">Reference proteome</keyword>